<gene>
    <name evidence="2" type="ORF">HPB48_018314</name>
</gene>
<proteinExistence type="predicted"/>
<keyword evidence="3" id="KW-1185">Reference proteome</keyword>
<evidence type="ECO:0000313" key="3">
    <source>
        <dbReference type="Proteomes" id="UP000821853"/>
    </source>
</evidence>
<dbReference type="AlphaFoldDB" id="A0A9J6GWI4"/>
<dbReference type="VEuPathDB" id="VectorBase:HLOH_044002"/>
<organism evidence="2 3">
    <name type="scientific">Haemaphysalis longicornis</name>
    <name type="common">Bush tick</name>
    <dbReference type="NCBI Taxonomy" id="44386"/>
    <lineage>
        <taxon>Eukaryota</taxon>
        <taxon>Metazoa</taxon>
        <taxon>Ecdysozoa</taxon>
        <taxon>Arthropoda</taxon>
        <taxon>Chelicerata</taxon>
        <taxon>Arachnida</taxon>
        <taxon>Acari</taxon>
        <taxon>Parasitiformes</taxon>
        <taxon>Ixodida</taxon>
        <taxon>Ixodoidea</taxon>
        <taxon>Ixodidae</taxon>
        <taxon>Haemaphysalinae</taxon>
        <taxon>Haemaphysalis</taxon>
    </lineage>
</organism>
<evidence type="ECO:0000256" key="1">
    <source>
        <dbReference type="SAM" id="MobiDB-lite"/>
    </source>
</evidence>
<dbReference type="EMBL" id="JABSTR010000009">
    <property type="protein sequence ID" value="KAH9378612.1"/>
    <property type="molecule type" value="Genomic_DNA"/>
</dbReference>
<dbReference type="OrthoDB" id="7695055at2759"/>
<name>A0A9J6GWI4_HAELO</name>
<sequence>MKNDVFHDIITTGPPKRSAASQTAPAKHKISEQEFQHKIEMAIARTSTNNGSLSIHMVPKKTGAYIYISFNVIAVPDI</sequence>
<accession>A0A9J6GWI4</accession>
<dbReference type="Proteomes" id="UP000821853">
    <property type="component" value="Unassembled WGS sequence"/>
</dbReference>
<comment type="caution">
    <text evidence="2">The sequence shown here is derived from an EMBL/GenBank/DDBJ whole genome shotgun (WGS) entry which is preliminary data.</text>
</comment>
<reference evidence="2 3" key="1">
    <citation type="journal article" date="2020" name="Cell">
        <title>Large-Scale Comparative Analyses of Tick Genomes Elucidate Their Genetic Diversity and Vector Capacities.</title>
        <authorList>
            <consortium name="Tick Genome and Microbiome Consortium (TIGMIC)"/>
            <person name="Jia N."/>
            <person name="Wang J."/>
            <person name="Shi W."/>
            <person name="Du L."/>
            <person name="Sun Y."/>
            <person name="Zhan W."/>
            <person name="Jiang J.F."/>
            <person name="Wang Q."/>
            <person name="Zhang B."/>
            <person name="Ji P."/>
            <person name="Bell-Sakyi L."/>
            <person name="Cui X.M."/>
            <person name="Yuan T.T."/>
            <person name="Jiang B.G."/>
            <person name="Yang W.F."/>
            <person name="Lam T.T."/>
            <person name="Chang Q.C."/>
            <person name="Ding S.J."/>
            <person name="Wang X.J."/>
            <person name="Zhu J.G."/>
            <person name="Ruan X.D."/>
            <person name="Zhao L."/>
            <person name="Wei J.T."/>
            <person name="Ye R.Z."/>
            <person name="Que T.C."/>
            <person name="Du C.H."/>
            <person name="Zhou Y.H."/>
            <person name="Cheng J.X."/>
            <person name="Dai P.F."/>
            <person name="Guo W.B."/>
            <person name="Han X.H."/>
            <person name="Huang E.J."/>
            <person name="Li L.F."/>
            <person name="Wei W."/>
            <person name="Gao Y.C."/>
            <person name="Liu J.Z."/>
            <person name="Shao H.Z."/>
            <person name="Wang X."/>
            <person name="Wang C.C."/>
            <person name="Yang T.C."/>
            <person name="Huo Q.B."/>
            <person name="Li W."/>
            <person name="Chen H.Y."/>
            <person name="Chen S.E."/>
            <person name="Zhou L.G."/>
            <person name="Ni X.B."/>
            <person name="Tian J.H."/>
            <person name="Sheng Y."/>
            <person name="Liu T."/>
            <person name="Pan Y.S."/>
            <person name="Xia L.Y."/>
            <person name="Li J."/>
            <person name="Zhao F."/>
            <person name="Cao W.C."/>
        </authorList>
    </citation>
    <scope>NUCLEOTIDE SEQUENCE [LARGE SCALE GENOMIC DNA]</scope>
    <source>
        <strain evidence="2">HaeL-2018</strain>
    </source>
</reference>
<feature type="region of interest" description="Disordered" evidence="1">
    <location>
        <begin position="1"/>
        <end position="31"/>
    </location>
</feature>
<protein>
    <submittedName>
        <fullName evidence="2">Uncharacterized protein</fullName>
    </submittedName>
</protein>
<evidence type="ECO:0000313" key="2">
    <source>
        <dbReference type="EMBL" id="KAH9378612.1"/>
    </source>
</evidence>